<proteinExistence type="predicted"/>
<accession>A0A7X1AMG2</accession>
<reference evidence="3 4" key="1">
    <citation type="submission" date="2020-04" db="EMBL/GenBank/DDBJ databases">
        <title>Pseudomonas crami sp. nov., a novel proteolytic bacterial species isolated from cream.</title>
        <authorList>
            <person name="Hofmann K."/>
            <person name="Woller A."/>
            <person name="Huptas C."/>
            <person name="Wenning M."/>
            <person name="Scherer S."/>
            <person name="Doll E.V."/>
        </authorList>
    </citation>
    <scope>NUCLEOTIDE SEQUENCE [LARGE SCALE GENOMIC DNA]</scope>
    <source>
        <strain evidence="1 4">WS 5096</strain>
        <strain evidence="2 3">WS 5106</strain>
    </source>
</reference>
<dbReference type="Proteomes" id="UP000520513">
    <property type="component" value="Unassembled WGS sequence"/>
</dbReference>
<gene>
    <name evidence="1" type="ORF">HF209_10130</name>
    <name evidence="2" type="ORF">HF257_14870</name>
</gene>
<evidence type="ECO:0000313" key="2">
    <source>
        <dbReference type="EMBL" id="MBC2407293.1"/>
    </source>
</evidence>
<dbReference type="EMBL" id="JAAXCY010000005">
    <property type="protein sequence ID" value="MBC2407293.1"/>
    <property type="molecule type" value="Genomic_DNA"/>
</dbReference>
<sequence>MAPIRLAVPVPANYRYAVHCCGFKLDMDVLPDHAVALFADEAMAKRYGDWMWPSTFEVVDLLARKEGNV</sequence>
<evidence type="ECO:0000313" key="4">
    <source>
        <dbReference type="Proteomes" id="UP000534677"/>
    </source>
</evidence>
<keyword evidence="4" id="KW-1185">Reference proteome</keyword>
<name>A0A7X1AMG2_9PSED</name>
<dbReference type="EMBL" id="JAAXCZ010000004">
    <property type="protein sequence ID" value="MBC2381304.1"/>
    <property type="molecule type" value="Genomic_DNA"/>
</dbReference>
<dbReference type="AlphaFoldDB" id="A0A7X1AMG2"/>
<evidence type="ECO:0000313" key="1">
    <source>
        <dbReference type="EMBL" id="MBC2381304.1"/>
    </source>
</evidence>
<protein>
    <submittedName>
        <fullName evidence="2">Uncharacterized protein</fullName>
    </submittedName>
</protein>
<evidence type="ECO:0000313" key="3">
    <source>
        <dbReference type="Proteomes" id="UP000520513"/>
    </source>
</evidence>
<dbReference type="RefSeq" id="WP_021492509.1">
    <property type="nucleotide sequence ID" value="NZ_JAAXCY010000005.1"/>
</dbReference>
<dbReference type="Proteomes" id="UP000534677">
    <property type="component" value="Unassembled WGS sequence"/>
</dbReference>
<organism evidence="2 3">
    <name type="scientific">Pseudomonas cremoris</name>
    <dbReference type="NCBI Taxonomy" id="2724178"/>
    <lineage>
        <taxon>Bacteria</taxon>
        <taxon>Pseudomonadati</taxon>
        <taxon>Pseudomonadota</taxon>
        <taxon>Gammaproteobacteria</taxon>
        <taxon>Pseudomonadales</taxon>
        <taxon>Pseudomonadaceae</taxon>
        <taxon>Pseudomonas</taxon>
    </lineage>
</organism>
<comment type="caution">
    <text evidence="2">The sequence shown here is derived from an EMBL/GenBank/DDBJ whole genome shotgun (WGS) entry which is preliminary data.</text>
</comment>